<sequence length="570" mass="65479">MEPFLYLMASLSHHWDRLLCSEEARTDNRSPPQSAHQLMPGLQGLINDLPTNRQILKNPRMEELGLSLTSPKENPTAFVELIDVSGSRLQETAFCATEDLSVDQFTNVLDSSSAIPYISETQTDTVLAEFEPCNLSDSGSGISESGYNSDRDNRVENSFALSQTTFQLFLMNLQMRRICPWNMHKFRRMQRVKRILLLALIVFIVLILIGGAIFIYFTRKGQTEVVEEDFPVLKSTPRSVFFNPMHVLMFDKNETKIENPPKKCEPLQIFTDVNNVFHERKPVILRGQDIGNVTETWSSVDYLAEKGGTKPVKIHVSPVPQMDFINKNFAYKSLPFNEFVKRAAEETHKEFFISEGEKYYLRALGDDVRKDIADIKVQFPELASDLIIPDLFPKDRFFSSVFRIASKGLQLWTHYDVMDNILIQISGRKRVVLFDPADAHNLYLNGDKSEVLDIDNPDPEKFPKFYAATRYEGELEPGDILFIPALWFHNVVSLDFGVAVNVFWKHLEDNMYDNKDIYGNKDLQPAARAMQIVDRAIKTLEELPPVYRDFYARRLVSKIESKCYNKTHVS</sequence>
<dbReference type="EnsemblMetazoa" id="G30630.1">
    <property type="protein sequence ID" value="G30630.1:cds"/>
    <property type="gene ID" value="G30630"/>
</dbReference>
<dbReference type="Proteomes" id="UP000005408">
    <property type="component" value="Unassembled WGS sequence"/>
</dbReference>
<dbReference type="PANTHER" id="PTHR12461">
    <property type="entry name" value="HYPOXIA-INDUCIBLE FACTOR 1 ALPHA INHIBITOR-RELATED"/>
    <property type="match status" value="1"/>
</dbReference>
<dbReference type="Gene3D" id="6.10.140.1470">
    <property type="match status" value="1"/>
</dbReference>
<keyword evidence="1" id="KW-0472">Membrane</keyword>
<dbReference type="AlphaFoldDB" id="A0A8W8LZW6"/>
<evidence type="ECO:0000256" key="1">
    <source>
        <dbReference type="SAM" id="Phobius"/>
    </source>
</evidence>
<dbReference type="InterPro" id="IPR041667">
    <property type="entry name" value="Cupin_8"/>
</dbReference>
<protein>
    <recommendedName>
        <fullName evidence="2">JmjC domain-containing protein</fullName>
    </recommendedName>
</protein>
<keyword evidence="1" id="KW-1133">Transmembrane helix</keyword>
<evidence type="ECO:0000313" key="3">
    <source>
        <dbReference type="EnsemblMetazoa" id="G30630.1:cds"/>
    </source>
</evidence>
<evidence type="ECO:0000259" key="2">
    <source>
        <dbReference type="PROSITE" id="PS51184"/>
    </source>
</evidence>
<evidence type="ECO:0000313" key="4">
    <source>
        <dbReference type="Proteomes" id="UP000005408"/>
    </source>
</evidence>
<proteinExistence type="predicted"/>
<dbReference type="PROSITE" id="PS51184">
    <property type="entry name" value="JMJC"/>
    <property type="match status" value="1"/>
</dbReference>
<name>A0A8W8LZW6_MAGGI</name>
<feature type="domain" description="JmjC" evidence="2">
    <location>
        <begin position="368"/>
        <end position="521"/>
    </location>
</feature>
<accession>A0A8W8LZW6</accession>
<keyword evidence="1" id="KW-0812">Transmembrane</keyword>
<feature type="transmembrane region" description="Helical" evidence="1">
    <location>
        <begin position="195"/>
        <end position="217"/>
    </location>
</feature>
<organism evidence="3 4">
    <name type="scientific">Magallana gigas</name>
    <name type="common">Pacific oyster</name>
    <name type="synonym">Crassostrea gigas</name>
    <dbReference type="NCBI Taxonomy" id="29159"/>
    <lineage>
        <taxon>Eukaryota</taxon>
        <taxon>Metazoa</taxon>
        <taxon>Spiralia</taxon>
        <taxon>Lophotrochozoa</taxon>
        <taxon>Mollusca</taxon>
        <taxon>Bivalvia</taxon>
        <taxon>Autobranchia</taxon>
        <taxon>Pteriomorphia</taxon>
        <taxon>Ostreida</taxon>
        <taxon>Ostreoidea</taxon>
        <taxon>Ostreidae</taxon>
        <taxon>Magallana</taxon>
    </lineage>
</organism>
<dbReference type="PANTHER" id="PTHR12461:SF104">
    <property type="entry name" value="TRNA WYBUTOSINE-SYNTHESIZING PROTEIN 5"/>
    <property type="match status" value="1"/>
</dbReference>
<reference evidence="3" key="1">
    <citation type="submission" date="2022-08" db="UniProtKB">
        <authorList>
            <consortium name="EnsemblMetazoa"/>
        </authorList>
    </citation>
    <scope>IDENTIFICATION</scope>
    <source>
        <strain evidence="3">05x7-T-G4-1.051#20</strain>
    </source>
</reference>
<dbReference type="GO" id="GO:0000049">
    <property type="term" value="F:tRNA binding"/>
    <property type="evidence" value="ECO:0007669"/>
    <property type="project" value="TreeGrafter"/>
</dbReference>
<dbReference type="GO" id="GO:0031591">
    <property type="term" value="P:wybutosine biosynthetic process"/>
    <property type="evidence" value="ECO:0007669"/>
    <property type="project" value="TreeGrafter"/>
</dbReference>
<dbReference type="SUPFAM" id="SSF51197">
    <property type="entry name" value="Clavaminate synthase-like"/>
    <property type="match status" value="1"/>
</dbReference>
<keyword evidence="4" id="KW-1185">Reference proteome</keyword>
<dbReference type="InterPro" id="IPR003347">
    <property type="entry name" value="JmjC_dom"/>
</dbReference>
<dbReference type="SMART" id="SM00558">
    <property type="entry name" value="JmjC"/>
    <property type="match status" value="1"/>
</dbReference>
<dbReference type="Gene3D" id="2.60.120.650">
    <property type="entry name" value="Cupin"/>
    <property type="match status" value="1"/>
</dbReference>
<dbReference type="Pfam" id="PF13621">
    <property type="entry name" value="Cupin_8"/>
    <property type="match status" value="1"/>
</dbReference>